<dbReference type="AlphaFoldDB" id="A0AB32XDE3"/>
<dbReference type="Proteomes" id="UP000007473">
    <property type="component" value="Chromosome"/>
</dbReference>
<dbReference type="EMBL" id="CP002458">
    <property type="protein sequence ID" value="ADV35059.1"/>
    <property type="molecule type" value="Genomic_DNA"/>
</dbReference>
<proteinExistence type="predicted"/>
<evidence type="ECO:0000313" key="1">
    <source>
        <dbReference type="EMBL" id="ADV35059.1"/>
    </source>
</evidence>
<organism evidence="1 2">
    <name type="scientific">Mycoplasmopsis fermentans (strain M64)</name>
    <name type="common">Mycoplasma fermentans</name>
    <dbReference type="NCBI Taxonomy" id="943945"/>
    <lineage>
        <taxon>Bacteria</taxon>
        <taxon>Bacillati</taxon>
        <taxon>Mycoplasmatota</taxon>
        <taxon>Mycoplasmoidales</taxon>
        <taxon>Metamycoplasmataceae</taxon>
        <taxon>Mycoplasmopsis</taxon>
    </lineage>
</organism>
<sequence length="126" mass="15125">MCSINYNFDDKKKIINYYSEDSQVLKLKGSFRANKNIEEFYESILENKPFHFDGENVIAFNQNDMARKYEALKYYYNYIDSKFIDSSKNIKECFPNYKDELFVIYALLKEFYGCNYPEGKPTELKK</sequence>
<accession>A0AB32XDE3</accession>
<evidence type="ECO:0000313" key="2">
    <source>
        <dbReference type="Proteomes" id="UP000007473"/>
    </source>
</evidence>
<name>A0AB32XDE3_MYCFM</name>
<protein>
    <submittedName>
        <fullName evidence="1">Uncharacterized protein</fullName>
    </submittedName>
</protein>
<dbReference type="RefSeq" id="WP_013355067.1">
    <property type="nucleotide sequence ID" value="NC_014921.1"/>
</dbReference>
<dbReference type="KEGG" id="mfm:MfeM64YM_1064"/>
<gene>
    <name evidence="1" type="ordered locus">MfeM64YM_1064</name>
</gene>
<reference evidence="1 2" key="1">
    <citation type="journal article" date="2011" name="J. Bacteriol.">
        <title>Genome sequence of the repetitive-sequence-rich Mycoplasma fermentans strain M64.</title>
        <authorList>
            <person name="Shu H.W."/>
            <person name="Liu T.T."/>
            <person name="Chang H.Y."/>
            <person name="Liu Y.M."/>
            <person name="Wu K.M."/>
            <person name="Shu H.Y."/>
            <person name="Tsai S.F."/>
            <person name="Hsiao K.J."/>
            <person name="Hu W.S."/>
            <person name="Ng W.V."/>
        </authorList>
    </citation>
    <scope>NUCLEOTIDE SEQUENCE [LARGE SCALE GENOMIC DNA]</scope>
    <source>
        <strain evidence="1 2">M64</strain>
    </source>
</reference>